<dbReference type="GO" id="GO:0043565">
    <property type="term" value="F:sequence-specific DNA binding"/>
    <property type="evidence" value="ECO:0007669"/>
    <property type="project" value="InterPro"/>
</dbReference>
<keyword evidence="1" id="KW-0805">Transcription regulation</keyword>
<keyword evidence="3" id="KW-0804">Transcription</keyword>
<accession>A0A3E2NEP4</accession>
<dbReference type="EMBL" id="QOHO01000025">
    <property type="protein sequence ID" value="RFZ79350.1"/>
    <property type="molecule type" value="Genomic_DNA"/>
</dbReference>
<evidence type="ECO:0000256" key="2">
    <source>
        <dbReference type="ARBA" id="ARBA00023125"/>
    </source>
</evidence>
<keyword evidence="4" id="KW-0812">Transmembrane</keyword>
<keyword evidence="4" id="KW-0472">Membrane</keyword>
<dbReference type="OrthoDB" id="368621at2"/>
<dbReference type="SMART" id="SM00342">
    <property type="entry name" value="HTH_ARAC"/>
    <property type="match status" value="1"/>
</dbReference>
<feature type="domain" description="HTH araC/xylS-type" evidence="5">
    <location>
        <begin position="671"/>
        <end position="770"/>
    </location>
</feature>
<dbReference type="PANTHER" id="PTHR43280">
    <property type="entry name" value="ARAC-FAMILY TRANSCRIPTIONAL REGULATOR"/>
    <property type="match status" value="1"/>
</dbReference>
<gene>
    <name evidence="7" type="ORF">DS742_09005</name>
    <name evidence="6" type="ORF">LAD12857_06940</name>
</gene>
<dbReference type="Proteomes" id="UP001419084">
    <property type="component" value="Unassembled WGS sequence"/>
</dbReference>
<evidence type="ECO:0000313" key="6">
    <source>
        <dbReference type="EMBL" id="GLB28771.1"/>
    </source>
</evidence>
<evidence type="ECO:0000256" key="4">
    <source>
        <dbReference type="SAM" id="Phobius"/>
    </source>
</evidence>
<comment type="caution">
    <text evidence="7">The sequence shown here is derived from an EMBL/GenBank/DDBJ whole genome shotgun (WGS) entry which is preliminary data.</text>
</comment>
<evidence type="ECO:0000313" key="7">
    <source>
        <dbReference type="EMBL" id="RFZ79350.1"/>
    </source>
</evidence>
<dbReference type="PROSITE" id="PS01124">
    <property type="entry name" value="HTH_ARAC_FAMILY_2"/>
    <property type="match status" value="1"/>
</dbReference>
<evidence type="ECO:0000313" key="9">
    <source>
        <dbReference type="Proteomes" id="UP001419084"/>
    </source>
</evidence>
<protein>
    <submittedName>
        <fullName evidence="7">AraC family transcriptional regulator</fullName>
    </submittedName>
</protein>
<dbReference type="InterPro" id="IPR009057">
    <property type="entry name" value="Homeodomain-like_sf"/>
</dbReference>
<dbReference type="Proteomes" id="UP000260680">
    <property type="component" value="Unassembled WGS sequence"/>
</dbReference>
<feature type="transmembrane region" description="Helical" evidence="4">
    <location>
        <begin position="40"/>
        <end position="60"/>
    </location>
</feature>
<dbReference type="InterPro" id="IPR018060">
    <property type="entry name" value="HTH_AraC"/>
</dbReference>
<keyword evidence="9" id="KW-1185">Reference proteome</keyword>
<evidence type="ECO:0000259" key="5">
    <source>
        <dbReference type="PROSITE" id="PS01124"/>
    </source>
</evidence>
<evidence type="ECO:0000256" key="3">
    <source>
        <dbReference type="ARBA" id="ARBA00023163"/>
    </source>
</evidence>
<proteinExistence type="predicted"/>
<reference evidence="7 8" key="1">
    <citation type="submission" date="2018-07" db="EMBL/GenBank/DDBJ databases">
        <title>New species, Clostridium PI-S10-A1B.</title>
        <authorList>
            <person name="Krishna G."/>
            <person name="Summeta K."/>
            <person name="Shikha S."/>
            <person name="Prabhu P.B."/>
            <person name="Suresh K."/>
        </authorList>
    </citation>
    <scope>NUCLEOTIDE SEQUENCE [LARGE SCALE GENOMIC DNA]</scope>
    <source>
        <strain evidence="7 8">PI-S10-A1B</strain>
    </source>
</reference>
<dbReference type="SUPFAM" id="SSF46689">
    <property type="entry name" value="Homeodomain-like"/>
    <property type="match status" value="1"/>
</dbReference>
<dbReference type="Gene3D" id="1.10.10.60">
    <property type="entry name" value="Homeodomain-like"/>
    <property type="match status" value="2"/>
</dbReference>
<feature type="transmembrane region" description="Helical" evidence="4">
    <location>
        <begin position="330"/>
        <end position="352"/>
    </location>
</feature>
<dbReference type="Pfam" id="PF12833">
    <property type="entry name" value="HTH_18"/>
    <property type="match status" value="1"/>
</dbReference>
<keyword evidence="4" id="KW-1133">Transmembrane helix</keyword>
<name>A0A3E2NEP4_9FIRM</name>
<dbReference type="AlphaFoldDB" id="A0A3E2NEP4"/>
<evidence type="ECO:0000256" key="1">
    <source>
        <dbReference type="ARBA" id="ARBA00023015"/>
    </source>
</evidence>
<sequence>MILPLIHTIIFNMKKGTVHMKNRRLTLKHNKNMSYKKQLMLSYTLILAIILVIGVILYSLSYRQVKNGIYQQNRLSLSASVTQLDNTLELTNASVKQITANSLFNNLINKKNREDSSFYYLGYKTQQSFKSSITPVELLLPINNAFIYIEKSSYAISPIVFSDFDFFIWHNTKYPIDPAQLSKILVDPAYWNKFIPFEQLGVSSKNFLYLYPLTPLSQVANHSSSVICYQFDHDKIMNYFSNINFYNDGYLVAYDKNGNQVFLLSGGGPVIEYDTLKNMTFDHNIAHVSQGKDREEMLITTVTSSYNNWNYYLIQPEEKAYYSITPYQRFFTTVTLAAIILGGILAVIFSSFGNRKVLKLSDELNLKESLASSLNLLVEKQKPVVAESYMRRIMEGSITNNIEMQYIIDELGLERPDTKFHVLYTEVSPSEESDICPKDLELCFENYDMLVREALRRYYPDTGYIYKPSDRAFAILIASEKSMQLEQVLNRDRDIFLAMHRELLEKYGIWIRGGIGGRNGLISYTWKSYQQAKDAKSITTTEKYILSCNDFAKSNDVYYFPESLSIQLSGFISTGNKDQVRELFKLIRKENADMRSLSFTQQKWLLSDIRATVYKKRHTVSEEGLDEEKLRLLDMIDKQFEGEMSLDSLNTIAFELCDICGTDTESNELIIKIQDYIINNYHDSDLCLTKISDEFGISENYFSYLFKKEVSENFSTYLERLRMAKAREIIRETDTSLSTLYQYLGYNNAASFRRAFKKNYGVSPKEMRDNVNA</sequence>
<dbReference type="PANTHER" id="PTHR43280:SF2">
    <property type="entry name" value="HTH-TYPE TRANSCRIPTIONAL REGULATOR EXSA"/>
    <property type="match status" value="1"/>
</dbReference>
<dbReference type="EMBL" id="BRPJ01000010">
    <property type="protein sequence ID" value="GLB28771.1"/>
    <property type="molecule type" value="Genomic_DNA"/>
</dbReference>
<keyword evidence="2" id="KW-0238">DNA-binding</keyword>
<evidence type="ECO:0000313" key="8">
    <source>
        <dbReference type="Proteomes" id="UP000260680"/>
    </source>
</evidence>
<organism evidence="7 8">
    <name type="scientific">Lacrimispora amygdalina</name>
    <dbReference type="NCBI Taxonomy" id="253257"/>
    <lineage>
        <taxon>Bacteria</taxon>
        <taxon>Bacillati</taxon>
        <taxon>Bacillota</taxon>
        <taxon>Clostridia</taxon>
        <taxon>Lachnospirales</taxon>
        <taxon>Lachnospiraceae</taxon>
        <taxon>Lacrimispora</taxon>
    </lineage>
</organism>
<dbReference type="GO" id="GO:0003700">
    <property type="term" value="F:DNA-binding transcription factor activity"/>
    <property type="evidence" value="ECO:0007669"/>
    <property type="project" value="InterPro"/>
</dbReference>
<reference evidence="6 9" key="2">
    <citation type="journal article" date="2024" name="Int. J. Syst. Evol. Microbiol.">
        <title>Lacrimispora brassicae sp. nov. isolated from fermented cabbage, and proposal of Clostridium indicum Gundawar et al. 2019 and Clostridium methoxybenzovorans Mechichi et al. 1999 as heterotypic synonyms of Lacrimispora amygdalina (Parshina et al. 2003) Haas and Blanchard 2020 and Lacrimispora indolis (McClung and McCoy 1957) Haas and Blanchard 2020, respectively.</title>
        <authorList>
            <person name="Kobayashi H."/>
            <person name="Tanizawa Y."/>
            <person name="Sakamoto M."/>
            <person name="Ohkuma M."/>
            <person name="Tohno M."/>
        </authorList>
    </citation>
    <scope>NUCLEOTIDE SEQUENCE [LARGE SCALE GENOMIC DNA]</scope>
    <source>
        <strain evidence="6 9">DSM 12857</strain>
    </source>
</reference>